<dbReference type="GO" id="GO:0016747">
    <property type="term" value="F:acyltransferase activity, transferring groups other than amino-acyl groups"/>
    <property type="evidence" value="ECO:0007669"/>
    <property type="project" value="InterPro"/>
</dbReference>
<protein>
    <submittedName>
        <fullName evidence="2">GNAT family N-acetyltransferase</fullName>
    </submittedName>
</protein>
<proteinExistence type="predicted"/>
<evidence type="ECO:0000313" key="2">
    <source>
        <dbReference type="EMBL" id="HIX58024.1"/>
    </source>
</evidence>
<dbReference type="CDD" id="cd04301">
    <property type="entry name" value="NAT_SF"/>
    <property type="match status" value="1"/>
</dbReference>
<evidence type="ECO:0000313" key="3">
    <source>
        <dbReference type="Proteomes" id="UP000886829"/>
    </source>
</evidence>
<reference evidence="2" key="2">
    <citation type="submission" date="2021-04" db="EMBL/GenBank/DDBJ databases">
        <authorList>
            <person name="Gilroy R."/>
        </authorList>
    </citation>
    <scope>NUCLEOTIDE SEQUENCE</scope>
    <source>
        <strain evidence="2">USASDec5-558</strain>
    </source>
</reference>
<dbReference type="InterPro" id="IPR000182">
    <property type="entry name" value="GNAT_dom"/>
</dbReference>
<dbReference type="AlphaFoldDB" id="A0A9D1WFJ5"/>
<dbReference type="Gene3D" id="3.40.630.30">
    <property type="match status" value="1"/>
</dbReference>
<organism evidence="2 3">
    <name type="scientific">Candidatus Anaerobiospirillum pullistercoris</name>
    <dbReference type="NCBI Taxonomy" id="2838452"/>
    <lineage>
        <taxon>Bacteria</taxon>
        <taxon>Pseudomonadati</taxon>
        <taxon>Pseudomonadota</taxon>
        <taxon>Gammaproteobacteria</taxon>
        <taxon>Aeromonadales</taxon>
        <taxon>Succinivibrionaceae</taxon>
        <taxon>Anaerobiospirillum</taxon>
    </lineage>
</organism>
<dbReference type="Proteomes" id="UP000886829">
    <property type="component" value="Unassembled WGS sequence"/>
</dbReference>
<dbReference type="SUPFAM" id="SSF55729">
    <property type="entry name" value="Acyl-CoA N-acyltransferases (Nat)"/>
    <property type="match status" value="1"/>
</dbReference>
<reference evidence="2" key="1">
    <citation type="journal article" date="2021" name="PeerJ">
        <title>Extensive microbial diversity within the chicken gut microbiome revealed by metagenomics and culture.</title>
        <authorList>
            <person name="Gilroy R."/>
            <person name="Ravi A."/>
            <person name="Getino M."/>
            <person name="Pursley I."/>
            <person name="Horton D.L."/>
            <person name="Alikhan N.F."/>
            <person name="Baker D."/>
            <person name="Gharbi K."/>
            <person name="Hall N."/>
            <person name="Watson M."/>
            <person name="Adriaenssens E.M."/>
            <person name="Foster-Nyarko E."/>
            <person name="Jarju S."/>
            <person name="Secka A."/>
            <person name="Antonio M."/>
            <person name="Oren A."/>
            <person name="Chaudhuri R.R."/>
            <person name="La Ragione R."/>
            <person name="Hildebrand F."/>
            <person name="Pallen M.J."/>
        </authorList>
    </citation>
    <scope>NUCLEOTIDE SEQUENCE</scope>
    <source>
        <strain evidence="2">USASDec5-558</strain>
    </source>
</reference>
<evidence type="ECO:0000259" key="1">
    <source>
        <dbReference type="PROSITE" id="PS51186"/>
    </source>
</evidence>
<gene>
    <name evidence="2" type="ORF">H9850_11250</name>
</gene>
<comment type="caution">
    <text evidence="2">The sequence shown here is derived from an EMBL/GenBank/DDBJ whole genome shotgun (WGS) entry which is preliminary data.</text>
</comment>
<dbReference type="Pfam" id="PF00583">
    <property type="entry name" value="Acetyltransf_1"/>
    <property type="match status" value="1"/>
</dbReference>
<name>A0A9D1WFJ5_9GAMM</name>
<dbReference type="EMBL" id="DXEV01000222">
    <property type="protein sequence ID" value="HIX58024.1"/>
    <property type="molecule type" value="Genomic_DNA"/>
</dbReference>
<dbReference type="InterPro" id="IPR016181">
    <property type="entry name" value="Acyl_CoA_acyltransferase"/>
</dbReference>
<dbReference type="PROSITE" id="PS51186">
    <property type="entry name" value="GNAT"/>
    <property type="match status" value="1"/>
</dbReference>
<feature type="domain" description="N-acetyltransferase" evidence="1">
    <location>
        <begin position="35"/>
        <end position="179"/>
    </location>
</feature>
<accession>A0A9D1WFJ5</accession>
<sequence>MEWHHMTHSFKLWSLNHKLARRIHRKKESQTFGDYTFVVGSARYLKDIQGLHFHLFRQPMLNWLIWLYRFSSENLVSLALDKDGKVVGYECFMFNEVEIQDRILHEVYVGVTDEHQGKGVATALRKFSINSYDFGNLKGLSTVALNNDIKALRSAQKAGYGITKQSLKPPGQYLFKALTEER</sequence>